<dbReference type="Proteomes" id="UP001204486">
    <property type="component" value="Unassembled WGS sequence"/>
</dbReference>
<dbReference type="EMBL" id="JANDWN010000023">
    <property type="protein sequence ID" value="MCP9600186.1"/>
    <property type="molecule type" value="Genomic_DNA"/>
</dbReference>
<proteinExistence type="inferred from homology"/>
<dbReference type="EC" id="2.4.-.-" evidence="5"/>
<reference evidence="5" key="1">
    <citation type="submission" date="2022-07" db="EMBL/GenBank/DDBJ databases">
        <title>Prevotella copri.</title>
        <authorList>
            <person name="Yang C."/>
        </authorList>
    </citation>
    <scope>NUCLEOTIDE SEQUENCE</scope>
    <source>
        <strain evidence="5">HF1476</strain>
    </source>
</reference>
<evidence type="ECO:0000313" key="5">
    <source>
        <dbReference type="EMBL" id="MCP9600186.1"/>
    </source>
</evidence>
<dbReference type="Pfam" id="PF00535">
    <property type="entry name" value="Glycos_transf_2"/>
    <property type="match status" value="1"/>
</dbReference>
<dbReference type="InterPro" id="IPR001173">
    <property type="entry name" value="Glyco_trans_2-like"/>
</dbReference>
<dbReference type="GO" id="GO:0016757">
    <property type="term" value="F:glycosyltransferase activity"/>
    <property type="evidence" value="ECO:0007669"/>
    <property type="project" value="UniProtKB-KW"/>
</dbReference>
<dbReference type="PANTHER" id="PTHR43179">
    <property type="entry name" value="RHAMNOSYLTRANSFERASE WBBL"/>
    <property type="match status" value="1"/>
</dbReference>
<organism evidence="5 6">
    <name type="scientific">Segatella copri</name>
    <dbReference type="NCBI Taxonomy" id="165179"/>
    <lineage>
        <taxon>Bacteria</taxon>
        <taxon>Pseudomonadati</taxon>
        <taxon>Bacteroidota</taxon>
        <taxon>Bacteroidia</taxon>
        <taxon>Bacteroidales</taxon>
        <taxon>Prevotellaceae</taxon>
        <taxon>Segatella</taxon>
    </lineage>
</organism>
<evidence type="ECO:0000313" key="6">
    <source>
        <dbReference type="Proteomes" id="UP001204486"/>
    </source>
</evidence>
<dbReference type="InterPro" id="IPR029044">
    <property type="entry name" value="Nucleotide-diphossugar_trans"/>
</dbReference>
<accession>A0AAW5IS03</accession>
<feature type="domain" description="Glycosyltransferase 2-like" evidence="4">
    <location>
        <begin position="7"/>
        <end position="142"/>
    </location>
</feature>
<keyword evidence="3 5" id="KW-0808">Transferase</keyword>
<protein>
    <submittedName>
        <fullName evidence="5">Glycosyltransferase</fullName>
        <ecNumber evidence="5">2.4.-.-</ecNumber>
    </submittedName>
</protein>
<evidence type="ECO:0000259" key="4">
    <source>
        <dbReference type="Pfam" id="PF00535"/>
    </source>
</evidence>
<dbReference type="Gene3D" id="3.90.550.10">
    <property type="entry name" value="Spore Coat Polysaccharide Biosynthesis Protein SpsA, Chain A"/>
    <property type="match status" value="1"/>
</dbReference>
<gene>
    <name evidence="5" type="ORF">NNC55_09495</name>
</gene>
<dbReference type="AlphaFoldDB" id="A0AAW5IS03"/>
<dbReference type="PANTHER" id="PTHR43179:SF12">
    <property type="entry name" value="GALACTOFURANOSYLTRANSFERASE GLFT2"/>
    <property type="match status" value="1"/>
</dbReference>
<name>A0AAW5IS03_9BACT</name>
<keyword evidence="2 5" id="KW-0328">Glycosyltransferase</keyword>
<dbReference type="RefSeq" id="WP_254974299.1">
    <property type="nucleotide sequence ID" value="NZ_JANDWK010000021.1"/>
</dbReference>
<evidence type="ECO:0000256" key="1">
    <source>
        <dbReference type="ARBA" id="ARBA00006739"/>
    </source>
</evidence>
<comment type="caution">
    <text evidence="5">The sequence shown here is derived from an EMBL/GenBank/DDBJ whole genome shotgun (WGS) entry which is preliminary data.</text>
</comment>
<dbReference type="SUPFAM" id="SSF53448">
    <property type="entry name" value="Nucleotide-diphospho-sugar transferases"/>
    <property type="match status" value="1"/>
</dbReference>
<evidence type="ECO:0000256" key="2">
    <source>
        <dbReference type="ARBA" id="ARBA00022676"/>
    </source>
</evidence>
<evidence type="ECO:0000256" key="3">
    <source>
        <dbReference type="ARBA" id="ARBA00022679"/>
    </source>
</evidence>
<sequence>MKKTVAVLLTVFNRKDITLKGLSTLYAAMKPVEDKYSFDVYMTNDGCTDGTPEAVKNCFPDVHIINGDGNLYWSGGMRKAWDVAAKTHDYDYYLWFNDDAVLYENALLLLFAPIEKISIDIIVSGAFCDNNGKVSYGGRDCKGNLIYPNGKFQDILYMNGNLTLIPQNVYSQLGSLDKAFMHGLGDWDYGFRAINIGIRTLLTQSFVGETCRHDNNLSYYSKELPFSKRLKMLYSPFHHPKLYFIFNLRHRGLLHAISFYIKQHISIFACYKF</sequence>
<comment type="similarity">
    <text evidence="1">Belongs to the glycosyltransferase 2 family.</text>
</comment>